<dbReference type="STRING" id="2903.R1D718"/>
<keyword evidence="7 9" id="KW-0906">Nuclear pore complex</keyword>
<keyword evidence="6 9" id="KW-0811">Translocation</keyword>
<keyword evidence="4 9" id="KW-0509">mRNA transport</keyword>
<dbReference type="Proteomes" id="UP000013827">
    <property type="component" value="Unassembled WGS sequence"/>
</dbReference>
<dbReference type="GO" id="GO:0045893">
    <property type="term" value="P:positive regulation of DNA-templated transcription"/>
    <property type="evidence" value="ECO:0007669"/>
    <property type="project" value="TreeGrafter"/>
</dbReference>
<evidence type="ECO:0000256" key="9">
    <source>
        <dbReference type="RuleBase" id="RU365073"/>
    </source>
</evidence>
<reference evidence="11" key="2">
    <citation type="submission" date="2024-10" db="UniProtKB">
        <authorList>
            <consortium name="EnsemblProtists"/>
        </authorList>
    </citation>
    <scope>IDENTIFICATION</scope>
</reference>
<dbReference type="KEGG" id="ehx:EMIHUDRAFT_99372"/>
<feature type="region of interest" description="Disordered" evidence="10">
    <location>
        <begin position="657"/>
        <end position="678"/>
    </location>
</feature>
<dbReference type="PANTHER" id="PTHR13373">
    <property type="entry name" value="FROUNT PROTEIN-RELATED"/>
    <property type="match status" value="1"/>
</dbReference>
<evidence type="ECO:0000256" key="1">
    <source>
        <dbReference type="ARBA" id="ARBA00004567"/>
    </source>
</evidence>
<name>A0A0D3K5W8_EMIH1</name>
<proteinExistence type="inferred from homology"/>
<dbReference type="OMA" id="YFRLAWA"/>
<comment type="subcellular location">
    <subcellularLocation>
        <location evidence="1 9">Nucleus</location>
        <location evidence="1 9">Nuclear pore complex</location>
    </subcellularLocation>
</comment>
<keyword evidence="3 9" id="KW-0813">Transport</keyword>
<evidence type="ECO:0000256" key="7">
    <source>
        <dbReference type="ARBA" id="ARBA00023132"/>
    </source>
</evidence>
<evidence type="ECO:0000256" key="8">
    <source>
        <dbReference type="ARBA" id="ARBA00023242"/>
    </source>
</evidence>
<feature type="region of interest" description="Disordered" evidence="10">
    <location>
        <begin position="693"/>
        <end position="713"/>
    </location>
</feature>
<reference evidence="12" key="1">
    <citation type="journal article" date="2013" name="Nature">
        <title>Pan genome of the phytoplankton Emiliania underpins its global distribution.</title>
        <authorList>
            <person name="Read B.A."/>
            <person name="Kegel J."/>
            <person name="Klute M.J."/>
            <person name="Kuo A."/>
            <person name="Lefebvre S.C."/>
            <person name="Maumus F."/>
            <person name="Mayer C."/>
            <person name="Miller J."/>
            <person name="Monier A."/>
            <person name="Salamov A."/>
            <person name="Young J."/>
            <person name="Aguilar M."/>
            <person name="Claverie J.M."/>
            <person name="Frickenhaus S."/>
            <person name="Gonzalez K."/>
            <person name="Herman E.K."/>
            <person name="Lin Y.C."/>
            <person name="Napier J."/>
            <person name="Ogata H."/>
            <person name="Sarno A.F."/>
            <person name="Shmutz J."/>
            <person name="Schroeder D."/>
            <person name="de Vargas C."/>
            <person name="Verret F."/>
            <person name="von Dassow P."/>
            <person name="Valentin K."/>
            <person name="Van de Peer Y."/>
            <person name="Wheeler G."/>
            <person name="Dacks J.B."/>
            <person name="Delwiche C.F."/>
            <person name="Dyhrman S.T."/>
            <person name="Glockner G."/>
            <person name="John U."/>
            <person name="Richards T."/>
            <person name="Worden A.Z."/>
            <person name="Zhang X."/>
            <person name="Grigoriev I.V."/>
            <person name="Allen A.E."/>
            <person name="Bidle K."/>
            <person name="Borodovsky M."/>
            <person name="Bowler C."/>
            <person name="Brownlee C."/>
            <person name="Cock J.M."/>
            <person name="Elias M."/>
            <person name="Gladyshev V.N."/>
            <person name="Groth M."/>
            <person name="Guda C."/>
            <person name="Hadaegh A."/>
            <person name="Iglesias-Rodriguez M.D."/>
            <person name="Jenkins J."/>
            <person name="Jones B.M."/>
            <person name="Lawson T."/>
            <person name="Leese F."/>
            <person name="Lindquist E."/>
            <person name="Lobanov A."/>
            <person name="Lomsadze A."/>
            <person name="Malik S.B."/>
            <person name="Marsh M.E."/>
            <person name="Mackinder L."/>
            <person name="Mock T."/>
            <person name="Mueller-Roeber B."/>
            <person name="Pagarete A."/>
            <person name="Parker M."/>
            <person name="Probert I."/>
            <person name="Quesneville H."/>
            <person name="Raines C."/>
            <person name="Rensing S.A."/>
            <person name="Riano-Pachon D.M."/>
            <person name="Richier S."/>
            <person name="Rokitta S."/>
            <person name="Shiraiwa Y."/>
            <person name="Soanes D.M."/>
            <person name="van der Giezen M."/>
            <person name="Wahlund T.M."/>
            <person name="Williams B."/>
            <person name="Wilson W."/>
            <person name="Wolfe G."/>
            <person name="Wurch L.L."/>
        </authorList>
    </citation>
    <scope>NUCLEOTIDE SEQUENCE</scope>
</reference>
<dbReference type="InterPro" id="IPR011502">
    <property type="entry name" value="Nucleoporin_Nup85"/>
</dbReference>
<dbReference type="GeneID" id="17276426"/>
<evidence type="ECO:0000256" key="6">
    <source>
        <dbReference type="ARBA" id="ARBA00023010"/>
    </source>
</evidence>
<dbReference type="AlphaFoldDB" id="A0A0D3K5W8"/>
<dbReference type="Pfam" id="PF07575">
    <property type="entry name" value="Nucleopor_Nup85"/>
    <property type="match status" value="2"/>
</dbReference>
<dbReference type="eggNOG" id="KOG2271">
    <property type="taxonomic scope" value="Eukaryota"/>
</dbReference>
<dbReference type="GO" id="GO:0017056">
    <property type="term" value="F:structural constituent of nuclear pore"/>
    <property type="evidence" value="ECO:0007669"/>
    <property type="project" value="TreeGrafter"/>
</dbReference>
<dbReference type="GO" id="GO:0031965">
    <property type="term" value="C:nuclear membrane"/>
    <property type="evidence" value="ECO:0007669"/>
    <property type="project" value="UniProtKB-UniRule"/>
</dbReference>
<dbReference type="RefSeq" id="XP_005783582.1">
    <property type="nucleotide sequence ID" value="XM_005783525.1"/>
</dbReference>
<comment type="similarity">
    <text evidence="2 9">Belongs to the nucleoporin Nup85 family.</text>
</comment>
<evidence type="ECO:0000256" key="10">
    <source>
        <dbReference type="SAM" id="MobiDB-lite"/>
    </source>
</evidence>
<evidence type="ECO:0000313" key="11">
    <source>
        <dbReference type="EnsemblProtists" id="EOD31153"/>
    </source>
</evidence>
<comment type="subunit">
    <text evidence="9">Component of the nuclear pore complex (NPC).</text>
</comment>
<accession>A0A0D3K5W8</accession>
<keyword evidence="9" id="KW-0472">Membrane</keyword>
<evidence type="ECO:0000256" key="3">
    <source>
        <dbReference type="ARBA" id="ARBA00022448"/>
    </source>
</evidence>
<dbReference type="PaxDb" id="2903-EOD31153"/>
<dbReference type="EnsemblProtists" id="EOD31153">
    <property type="protein sequence ID" value="EOD31153"/>
    <property type="gene ID" value="EMIHUDRAFT_99372"/>
</dbReference>
<dbReference type="GO" id="GO:0006406">
    <property type="term" value="P:mRNA export from nucleus"/>
    <property type="evidence" value="ECO:0007669"/>
    <property type="project" value="TreeGrafter"/>
</dbReference>
<evidence type="ECO:0000256" key="2">
    <source>
        <dbReference type="ARBA" id="ARBA00005573"/>
    </source>
</evidence>
<keyword evidence="12" id="KW-1185">Reference proteome</keyword>
<feature type="compositionally biased region" description="Basic residues" evidence="10">
    <location>
        <begin position="702"/>
        <end position="713"/>
    </location>
</feature>
<keyword evidence="8 9" id="KW-0539">Nucleus</keyword>
<protein>
    <recommendedName>
        <fullName evidence="9">Nuclear pore complex protein Nup85</fullName>
    </recommendedName>
</protein>
<evidence type="ECO:0000256" key="5">
    <source>
        <dbReference type="ARBA" id="ARBA00022927"/>
    </source>
</evidence>
<evidence type="ECO:0000313" key="12">
    <source>
        <dbReference type="Proteomes" id="UP000013827"/>
    </source>
</evidence>
<dbReference type="GO" id="GO:0031080">
    <property type="term" value="C:nuclear pore outer ring"/>
    <property type="evidence" value="ECO:0007669"/>
    <property type="project" value="TreeGrafter"/>
</dbReference>
<dbReference type="GO" id="GO:0006606">
    <property type="term" value="P:protein import into nucleus"/>
    <property type="evidence" value="ECO:0007669"/>
    <property type="project" value="TreeGrafter"/>
</dbReference>
<dbReference type="PANTHER" id="PTHR13373:SF21">
    <property type="entry name" value="NUCLEAR PORE COMPLEX PROTEIN NUP85"/>
    <property type="match status" value="1"/>
</dbReference>
<keyword evidence="5 9" id="KW-0653">Protein transport</keyword>
<organism evidence="11 12">
    <name type="scientific">Emiliania huxleyi (strain CCMP1516)</name>
    <dbReference type="NCBI Taxonomy" id="280463"/>
    <lineage>
        <taxon>Eukaryota</taxon>
        <taxon>Haptista</taxon>
        <taxon>Haptophyta</taxon>
        <taxon>Prymnesiophyceae</taxon>
        <taxon>Isochrysidales</taxon>
        <taxon>Noelaerhabdaceae</taxon>
        <taxon>Emiliania</taxon>
    </lineage>
</organism>
<sequence length="713" mass="73799">MASLPAPTRSLVSQLRILWSDMNSAHPGGSPAPTEELVTYSRRCGAEMYLCAEALQSEVAAAAAAGGDRSEEEELEAELQRTQWATCIWELATLMLVQRPLVAGECLLPWWHRHLCDPMAEEAAHGLVAAAAPEAQVAYWPTLAGLVAQGKTRLAGDLLRAHSALRAGGGDGGGGLLASRSTALLLRLDTLLDTLPRLTEPEIFDTHDEAAAPSLGAQEAMSCFRLRWRVWSEDVASLVADLEAAPAGDAEATAMCRVARVLASADGALGEASGGSWHGELVGRLLLEQPACLVALLRDDPYAAMAAIRQAFGDGWLIAHLWDLLCRARAVRSDPLEGSPLSLRQYFLLQYAKALGGVPPLWQLAAAYGADASPQGAAPVHRTVLDASSTRPVGGDLLSEPGAAAEARAWLGDLLLSAAQHDSAAPAGSTLHAHKVRKLLGVCEKLGLTAAADAVLRARGGASRAAALGSDVAVAKRASLPLADGRAVEQALLEDLASRALDEALGGAGGRGGAGGAGEGPSAVAELRAMLRSGGVAGPDYYAGPGWLPAYVELLELLGRMPADAPPAAAQAAALRGLLTSLCAAPAAACVAADARPATAPLPLSRRLLSLACGLDPLSLAALDLAGEEPLALSCAEAYSLLAHNEQLRASQLYRHAPAEGAREPRPRAPPTRADPRSLPLLCRRGLAAAQPRARRAGAVGHARRLARRGGAA</sequence>
<dbReference type="HOGENOM" id="CLU_387562_0_0_1"/>
<feature type="compositionally biased region" description="Basic and acidic residues" evidence="10">
    <location>
        <begin position="657"/>
        <end position="667"/>
    </location>
</feature>
<comment type="function">
    <text evidence="9">Functions as a component of the nuclear pore complex (NPC).</text>
</comment>
<evidence type="ECO:0000256" key="4">
    <source>
        <dbReference type="ARBA" id="ARBA00022816"/>
    </source>
</evidence>